<protein>
    <submittedName>
        <fullName evidence="1">Uncharacterized protein</fullName>
    </submittedName>
</protein>
<dbReference type="Proteomes" id="UP000824120">
    <property type="component" value="Chromosome 1"/>
</dbReference>
<dbReference type="AlphaFoldDB" id="A0A9J6B819"/>
<keyword evidence="2" id="KW-1185">Reference proteome</keyword>
<name>A0A9J6B819_SOLCO</name>
<evidence type="ECO:0000313" key="2">
    <source>
        <dbReference type="Proteomes" id="UP000824120"/>
    </source>
</evidence>
<gene>
    <name evidence="1" type="ORF">H5410_004555</name>
</gene>
<reference evidence="1 2" key="1">
    <citation type="submission" date="2020-09" db="EMBL/GenBank/DDBJ databases">
        <title>De no assembly of potato wild relative species, Solanum commersonii.</title>
        <authorList>
            <person name="Cho K."/>
        </authorList>
    </citation>
    <scope>NUCLEOTIDE SEQUENCE [LARGE SCALE GENOMIC DNA]</scope>
    <source>
        <strain evidence="1">LZ3.2</strain>
        <tissue evidence="1">Leaf</tissue>
    </source>
</reference>
<comment type="caution">
    <text evidence="1">The sequence shown here is derived from an EMBL/GenBank/DDBJ whole genome shotgun (WGS) entry which is preliminary data.</text>
</comment>
<organism evidence="1 2">
    <name type="scientific">Solanum commersonii</name>
    <name type="common">Commerson's wild potato</name>
    <name type="synonym">Commerson's nightshade</name>
    <dbReference type="NCBI Taxonomy" id="4109"/>
    <lineage>
        <taxon>Eukaryota</taxon>
        <taxon>Viridiplantae</taxon>
        <taxon>Streptophyta</taxon>
        <taxon>Embryophyta</taxon>
        <taxon>Tracheophyta</taxon>
        <taxon>Spermatophyta</taxon>
        <taxon>Magnoliopsida</taxon>
        <taxon>eudicotyledons</taxon>
        <taxon>Gunneridae</taxon>
        <taxon>Pentapetalae</taxon>
        <taxon>asterids</taxon>
        <taxon>lamiids</taxon>
        <taxon>Solanales</taxon>
        <taxon>Solanaceae</taxon>
        <taxon>Solanoideae</taxon>
        <taxon>Solaneae</taxon>
        <taxon>Solanum</taxon>
    </lineage>
</organism>
<accession>A0A9J6B819</accession>
<sequence>MEVYFDPAIELEANIPKTIWPIEAANGGPMHIEDEPNLQLTLSLRTRPPISPSRNDPALRQNEQAAAGINLELSLATRYVPVP</sequence>
<evidence type="ECO:0000313" key="1">
    <source>
        <dbReference type="EMBL" id="KAG5632838.1"/>
    </source>
</evidence>
<proteinExistence type="predicted"/>
<dbReference type="EMBL" id="JACXVP010000001">
    <property type="protein sequence ID" value="KAG5632838.1"/>
    <property type="molecule type" value="Genomic_DNA"/>
</dbReference>